<name>A0A2P4Y8B8_9STRA</name>
<feature type="transmembrane region" description="Helical" evidence="1">
    <location>
        <begin position="189"/>
        <end position="213"/>
    </location>
</feature>
<feature type="transmembrane region" description="Helical" evidence="1">
    <location>
        <begin position="137"/>
        <end position="158"/>
    </location>
</feature>
<feature type="transmembrane region" description="Helical" evidence="1">
    <location>
        <begin position="165"/>
        <end position="183"/>
    </location>
</feature>
<dbReference type="AlphaFoldDB" id="A0A2P4Y8B8"/>
<keyword evidence="3" id="KW-1185">Reference proteome</keyword>
<feature type="transmembrane region" description="Helical" evidence="1">
    <location>
        <begin position="20"/>
        <end position="42"/>
    </location>
</feature>
<reference evidence="2 3" key="1">
    <citation type="journal article" date="2017" name="Genome Biol. Evol.">
        <title>Phytophthora megakarya and P. palmivora, closely related causal agents of cacao black pod rot, underwent increases in genome sizes and gene numbers by different mechanisms.</title>
        <authorList>
            <person name="Ali S.S."/>
            <person name="Shao J."/>
            <person name="Lary D.J."/>
            <person name="Kronmiller B."/>
            <person name="Shen D."/>
            <person name="Strem M.D."/>
            <person name="Amoako-Attah I."/>
            <person name="Akrofi A.Y."/>
            <person name="Begoude B.A."/>
            <person name="Ten Hoopen G.M."/>
            <person name="Coulibaly K."/>
            <person name="Kebe B.I."/>
            <person name="Melnick R.L."/>
            <person name="Guiltinan M.J."/>
            <person name="Tyler B.M."/>
            <person name="Meinhardt L.W."/>
            <person name="Bailey B.A."/>
        </authorList>
    </citation>
    <scope>NUCLEOTIDE SEQUENCE [LARGE SCALE GENOMIC DNA]</scope>
    <source>
        <strain evidence="3">sbr112.9</strain>
    </source>
</reference>
<organism evidence="2 3">
    <name type="scientific">Phytophthora palmivora</name>
    <dbReference type="NCBI Taxonomy" id="4796"/>
    <lineage>
        <taxon>Eukaryota</taxon>
        <taxon>Sar</taxon>
        <taxon>Stramenopiles</taxon>
        <taxon>Oomycota</taxon>
        <taxon>Peronosporomycetes</taxon>
        <taxon>Peronosporales</taxon>
        <taxon>Peronosporaceae</taxon>
        <taxon>Phytophthora</taxon>
    </lineage>
</organism>
<comment type="caution">
    <text evidence="2">The sequence shown here is derived from an EMBL/GenBank/DDBJ whole genome shotgun (WGS) entry which is preliminary data.</text>
</comment>
<protein>
    <recommendedName>
        <fullName evidence="4">Transmembrane protein</fullName>
    </recommendedName>
</protein>
<keyword evidence="1" id="KW-1133">Transmembrane helix</keyword>
<evidence type="ECO:0000256" key="1">
    <source>
        <dbReference type="SAM" id="Phobius"/>
    </source>
</evidence>
<keyword evidence="1" id="KW-0472">Membrane</keyword>
<evidence type="ECO:0000313" key="3">
    <source>
        <dbReference type="Proteomes" id="UP000237271"/>
    </source>
</evidence>
<gene>
    <name evidence="2" type="ORF">PHPALM_9036</name>
</gene>
<dbReference type="EMBL" id="NCKW01004940">
    <property type="protein sequence ID" value="POM74057.1"/>
    <property type="molecule type" value="Genomic_DNA"/>
</dbReference>
<sequence length="354" mass="40038">MGAWFNYVWTEYARFELLPVYIGAVIAWIVTTPLRDVVWTFFTEVWRVTRLNGGMWLDYTSRYQEVLRNPSLRQLHGLAYGYALWSTFFAVPVKSWWLAFQVTFGEYGPDLVLETCASVERYCVAWKEGCANAWRRVYGGVQGLCWAAIVTLSMIIHVPMLLFDVLEFVLCGAKGVVVALVVLNASSYYWGWTIQGLLIMQIMGVIGLATHGWHHGDRDGRLRKIAPRGIIEDAFDSAQRNASERYRAEQDSILRVKKPVVRTRVRLPVEDEVGASLSSDEEPDKDSRISVPARAQCSLVPGDFTDSDTYMVERLRGLADEVQHGVLRGRRTSSRGECPVPENKRVIPAVLDPG</sequence>
<feature type="non-terminal residue" evidence="2">
    <location>
        <position position="354"/>
    </location>
</feature>
<dbReference type="OrthoDB" id="89997at2759"/>
<dbReference type="Proteomes" id="UP000237271">
    <property type="component" value="Unassembled WGS sequence"/>
</dbReference>
<feature type="transmembrane region" description="Helical" evidence="1">
    <location>
        <begin position="78"/>
        <end position="99"/>
    </location>
</feature>
<evidence type="ECO:0000313" key="2">
    <source>
        <dbReference type="EMBL" id="POM74057.1"/>
    </source>
</evidence>
<evidence type="ECO:0008006" key="4">
    <source>
        <dbReference type="Google" id="ProtNLM"/>
    </source>
</evidence>
<keyword evidence="1" id="KW-0812">Transmembrane</keyword>
<accession>A0A2P4Y8B8</accession>
<proteinExistence type="predicted"/>